<comment type="similarity">
    <text evidence="1">Belongs to the type-I restriction system S methylase family.</text>
</comment>
<gene>
    <name evidence="5" type="ORF">PUN32_01485</name>
</gene>
<dbReference type="InterPro" id="IPR044946">
    <property type="entry name" value="Restrct_endonuc_typeI_TRD_sf"/>
</dbReference>
<keyword evidence="3" id="KW-0238">DNA-binding</keyword>
<keyword evidence="5" id="KW-0255">Endonuclease</keyword>
<reference evidence="5 6" key="1">
    <citation type="submission" date="2023-02" db="EMBL/GenBank/DDBJ databases">
        <title>Vibrio intestini sp. nov., a close relative of Vibrio cholerae isolated from the intestine of Healthy Culter dabryi.</title>
        <authorList>
            <person name="Wu N."/>
        </authorList>
    </citation>
    <scope>NUCLEOTIDE SEQUENCE [LARGE SCALE GENOMIC DNA]</scope>
    <source>
        <strain evidence="5 6">DSL-7</strain>
    </source>
</reference>
<dbReference type="Gene3D" id="1.10.287.1120">
    <property type="entry name" value="Bipartite methylase S protein"/>
    <property type="match status" value="1"/>
</dbReference>
<dbReference type="EMBL" id="JARBFT010000001">
    <property type="protein sequence ID" value="MDE1513685.1"/>
    <property type="molecule type" value="Genomic_DNA"/>
</dbReference>
<dbReference type="GO" id="GO:0004519">
    <property type="term" value="F:endonuclease activity"/>
    <property type="evidence" value="ECO:0007669"/>
    <property type="project" value="UniProtKB-KW"/>
</dbReference>
<dbReference type="SUPFAM" id="SSF116734">
    <property type="entry name" value="DNA methylase specificity domain"/>
    <property type="match status" value="2"/>
</dbReference>
<dbReference type="InterPro" id="IPR000055">
    <property type="entry name" value="Restrct_endonuc_typeI_TRD"/>
</dbReference>
<name>A0ABT5UW85_9VIBR</name>
<dbReference type="PANTHER" id="PTHR30408">
    <property type="entry name" value="TYPE-1 RESTRICTION ENZYME ECOKI SPECIFICITY PROTEIN"/>
    <property type="match status" value="1"/>
</dbReference>
<evidence type="ECO:0000256" key="3">
    <source>
        <dbReference type="ARBA" id="ARBA00023125"/>
    </source>
</evidence>
<dbReference type="PANTHER" id="PTHR30408:SF13">
    <property type="entry name" value="TYPE I RESTRICTION ENZYME HINDI SPECIFICITY SUBUNIT"/>
    <property type="match status" value="1"/>
</dbReference>
<proteinExistence type="inferred from homology"/>
<evidence type="ECO:0000259" key="4">
    <source>
        <dbReference type="Pfam" id="PF01420"/>
    </source>
</evidence>
<dbReference type="RefSeq" id="WP_274721437.1">
    <property type="nucleotide sequence ID" value="NZ_JARBFT010000001.1"/>
</dbReference>
<protein>
    <submittedName>
        <fullName evidence="5">Restriction endonuclease subunit S</fullName>
        <ecNumber evidence="5">3.1.21.-</ecNumber>
    </submittedName>
</protein>
<keyword evidence="5" id="KW-0540">Nuclease</keyword>
<sequence>MKWIDTTVGEYCPFVYGKSLPQRNRENGNVPVYGSNGIVDYHKTPHVKGCGIIIGRKGSVGAIHLSKSEFWPIDTSFYIEKDSIDELYFTYYLLKSLGLEHMNSDSAVPGLNRDNAHALTIRIPESSNDRKLLGYWVAKFDKKIELNTQTNQTLEQIAQAIFKSWFVDFDPVKAKIETLAAGGSADDAELAAMSVISAKTVDELNSLKASNPEAFKKLAQTAALFPAAMQDSELGEIPEGWEVSEIGNEVIVVGGGTPSTKNIEFWEDGTIHWTTPKDMSGLNCKVLTNTDRKITEAGLKKISSGLLSENTVLMSSRAPVGYLALAKIPVAINQGYIAMKCEGRLSPEYVLLWCEQNMEEIKQRASGTTFAEISKANFKPIPVIVPVKSIIDTFTVQVSDIYNFVHSNALQSETLSISRDLLLPKLLSDELSDVFKDGE</sequence>
<dbReference type="GO" id="GO:0016787">
    <property type="term" value="F:hydrolase activity"/>
    <property type="evidence" value="ECO:0007669"/>
    <property type="project" value="UniProtKB-KW"/>
</dbReference>
<feature type="domain" description="Type I restriction modification DNA specificity" evidence="4">
    <location>
        <begin position="3"/>
        <end position="156"/>
    </location>
</feature>
<dbReference type="Pfam" id="PF01420">
    <property type="entry name" value="Methylase_S"/>
    <property type="match status" value="2"/>
</dbReference>
<organism evidence="5 6">
    <name type="scientific">Vibrio chanodichtyis</name>
    <dbReference type="NCBI Taxonomy" id="3027932"/>
    <lineage>
        <taxon>Bacteria</taxon>
        <taxon>Pseudomonadati</taxon>
        <taxon>Pseudomonadota</taxon>
        <taxon>Gammaproteobacteria</taxon>
        <taxon>Vibrionales</taxon>
        <taxon>Vibrionaceae</taxon>
        <taxon>Vibrio</taxon>
    </lineage>
</organism>
<dbReference type="EC" id="3.1.21.-" evidence="5"/>
<evidence type="ECO:0000313" key="6">
    <source>
        <dbReference type="Proteomes" id="UP001216189"/>
    </source>
</evidence>
<keyword evidence="6" id="KW-1185">Reference proteome</keyword>
<evidence type="ECO:0000313" key="5">
    <source>
        <dbReference type="EMBL" id="MDE1513685.1"/>
    </source>
</evidence>
<feature type="domain" description="Type I restriction modification DNA specificity" evidence="4">
    <location>
        <begin position="238"/>
        <end position="389"/>
    </location>
</feature>
<keyword evidence="5" id="KW-0378">Hydrolase</keyword>
<dbReference type="Proteomes" id="UP001216189">
    <property type="component" value="Unassembled WGS sequence"/>
</dbReference>
<dbReference type="CDD" id="cd17267">
    <property type="entry name" value="RMtype1_S_EcoAO83I-TRD1-CR1_like"/>
    <property type="match status" value="1"/>
</dbReference>
<evidence type="ECO:0000256" key="1">
    <source>
        <dbReference type="ARBA" id="ARBA00010923"/>
    </source>
</evidence>
<keyword evidence="2" id="KW-0680">Restriction system</keyword>
<evidence type="ECO:0000256" key="2">
    <source>
        <dbReference type="ARBA" id="ARBA00022747"/>
    </source>
</evidence>
<dbReference type="InterPro" id="IPR052021">
    <property type="entry name" value="Type-I_RS_S_subunit"/>
</dbReference>
<dbReference type="Gene3D" id="3.90.220.20">
    <property type="entry name" value="DNA methylase specificity domains"/>
    <property type="match status" value="2"/>
</dbReference>
<comment type="caution">
    <text evidence="5">The sequence shown here is derived from an EMBL/GenBank/DDBJ whole genome shotgun (WGS) entry which is preliminary data.</text>
</comment>
<accession>A0ABT5UW85</accession>